<proteinExistence type="predicted"/>
<gene>
    <name evidence="3" type="ORF">PXEA_LOCUS19544</name>
</gene>
<dbReference type="CDD" id="cd00051">
    <property type="entry name" value="EFh"/>
    <property type="match status" value="1"/>
</dbReference>
<accession>A0A3S5AD08</accession>
<comment type="caution">
    <text evidence="3">The sequence shown here is derived from an EMBL/GenBank/DDBJ whole genome shotgun (WGS) entry which is preliminary data.</text>
</comment>
<dbReference type="Pfam" id="PF13499">
    <property type="entry name" value="EF-hand_7"/>
    <property type="match status" value="1"/>
</dbReference>
<dbReference type="Gene3D" id="1.10.238.10">
    <property type="entry name" value="EF-hand"/>
    <property type="match status" value="1"/>
</dbReference>
<evidence type="ECO:0000313" key="3">
    <source>
        <dbReference type="EMBL" id="VEL26104.1"/>
    </source>
</evidence>
<dbReference type="PROSITE" id="PS00018">
    <property type="entry name" value="EF_HAND_1"/>
    <property type="match status" value="1"/>
</dbReference>
<dbReference type="InterPro" id="IPR002048">
    <property type="entry name" value="EF_hand_dom"/>
</dbReference>
<sequence>MVIMVYTAASYNSHKCSQFFRKVEPYSPNLDYSPPRCRTLVINLLTIEPSTLLFVPKVAILRQYSPIQLRRVFDKLDQDKSGKLELDELKAALKELGSGAGDSLLRSWITSVDGAASGGITFAEFVRFISQSPRQILLYPLLLPPNPGCEPFILTSASATCKLLDSQFSILATIGGTANSVFELQECSSSFFA</sequence>
<dbReference type="Proteomes" id="UP000784294">
    <property type="component" value="Unassembled WGS sequence"/>
</dbReference>
<dbReference type="PROSITE" id="PS50222">
    <property type="entry name" value="EF_HAND_2"/>
    <property type="match status" value="1"/>
</dbReference>
<dbReference type="GO" id="GO:0005509">
    <property type="term" value="F:calcium ion binding"/>
    <property type="evidence" value="ECO:0007669"/>
    <property type="project" value="InterPro"/>
</dbReference>
<dbReference type="InterPro" id="IPR011992">
    <property type="entry name" value="EF-hand-dom_pair"/>
</dbReference>
<feature type="domain" description="EF-hand" evidence="2">
    <location>
        <begin position="64"/>
        <end position="99"/>
    </location>
</feature>
<dbReference type="InterPro" id="IPR018247">
    <property type="entry name" value="EF_Hand_1_Ca_BS"/>
</dbReference>
<keyword evidence="1" id="KW-0106">Calcium</keyword>
<evidence type="ECO:0000313" key="4">
    <source>
        <dbReference type="Proteomes" id="UP000784294"/>
    </source>
</evidence>
<dbReference type="SMART" id="SM00054">
    <property type="entry name" value="EFh"/>
    <property type="match status" value="2"/>
</dbReference>
<organism evidence="3 4">
    <name type="scientific">Protopolystoma xenopodis</name>
    <dbReference type="NCBI Taxonomy" id="117903"/>
    <lineage>
        <taxon>Eukaryota</taxon>
        <taxon>Metazoa</taxon>
        <taxon>Spiralia</taxon>
        <taxon>Lophotrochozoa</taxon>
        <taxon>Platyhelminthes</taxon>
        <taxon>Monogenea</taxon>
        <taxon>Polyopisthocotylea</taxon>
        <taxon>Polystomatidea</taxon>
        <taxon>Polystomatidae</taxon>
        <taxon>Protopolystoma</taxon>
    </lineage>
</organism>
<keyword evidence="4" id="KW-1185">Reference proteome</keyword>
<reference evidence="3" key="1">
    <citation type="submission" date="2018-11" db="EMBL/GenBank/DDBJ databases">
        <authorList>
            <consortium name="Pathogen Informatics"/>
        </authorList>
    </citation>
    <scope>NUCLEOTIDE SEQUENCE</scope>
</reference>
<evidence type="ECO:0000256" key="1">
    <source>
        <dbReference type="ARBA" id="ARBA00022837"/>
    </source>
</evidence>
<protein>
    <recommendedName>
        <fullName evidence="2">EF-hand domain-containing protein</fullName>
    </recommendedName>
</protein>
<dbReference type="EMBL" id="CAAALY010078138">
    <property type="protein sequence ID" value="VEL26104.1"/>
    <property type="molecule type" value="Genomic_DNA"/>
</dbReference>
<evidence type="ECO:0000259" key="2">
    <source>
        <dbReference type="PROSITE" id="PS50222"/>
    </source>
</evidence>
<dbReference type="SUPFAM" id="SSF47473">
    <property type="entry name" value="EF-hand"/>
    <property type="match status" value="1"/>
</dbReference>
<dbReference type="AlphaFoldDB" id="A0A3S5AD08"/>
<name>A0A3S5AD08_9PLAT</name>